<dbReference type="GO" id="GO:0005524">
    <property type="term" value="F:ATP binding"/>
    <property type="evidence" value="ECO:0007669"/>
    <property type="project" value="UniProtKB-UniRule"/>
</dbReference>
<comment type="similarity">
    <text evidence="1">Belongs to the protein kinase superfamily. CMGC Ser/Thr protein kinase family. GSK-3 subfamily.</text>
</comment>
<dbReference type="InterPro" id="IPR050591">
    <property type="entry name" value="GSK-3"/>
</dbReference>
<dbReference type="PROSITE" id="PS00108">
    <property type="entry name" value="PROTEIN_KINASE_ST"/>
    <property type="match status" value="1"/>
</dbReference>
<evidence type="ECO:0000256" key="2">
    <source>
        <dbReference type="ARBA" id="ARBA00022527"/>
    </source>
</evidence>
<dbReference type="InterPro" id="IPR017441">
    <property type="entry name" value="Protein_kinase_ATP_BS"/>
</dbReference>
<name>A0A0N4ZS35_PARTI</name>
<evidence type="ECO:0000256" key="7">
    <source>
        <dbReference type="PROSITE-ProRule" id="PRU10141"/>
    </source>
</evidence>
<dbReference type="GO" id="GO:0030154">
    <property type="term" value="P:cell differentiation"/>
    <property type="evidence" value="ECO:0007669"/>
    <property type="project" value="TreeGrafter"/>
</dbReference>
<dbReference type="Gene3D" id="3.30.200.20">
    <property type="entry name" value="Phosphorylase Kinase, domain 1"/>
    <property type="match status" value="1"/>
</dbReference>
<feature type="domain" description="Protein kinase" evidence="9">
    <location>
        <begin position="22"/>
        <end position="308"/>
    </location>
</feature>
<keyword evidence="6 7" id="KW-0067">ATP-binding</keyword>
<dbReference type="GO" id="GO:0090090">
    <property type="term" value="P:negative regulation of canonical Wnt signaling pathway"/>
    <property type="evidence" value="ECO:0007669"/>
    <property type="project" value="TreeGrafter"/>
</dbReference>
<dbReference type="PANTHER" id="PTHR24057">
    <property type="entry name" value="GLYCOGEN SYNTHASE KINASE-3 ALPHA"/>
    <property type="match status" value="1"/>
</dbReference>
<evidence type="ECO:0000313" key="11">
    <source>
        <dbReference type="WBParaSite" id="PTRK_0001131700.1"/>
    </source>
</evidence>
<dbReference type="PANTHER" id="PTHR24057:SF18">
    <property type="entry name" value="SERINE_THREONINE-PROTEIN KINASE R03D7.5-RELATED"/>
    <property type="match status" value="1"/>
</dbReference>
<evidence type="ECO:0000256" key="5">
    <source>
        <dbReference type="ARBA" id="ARBA00022777"/>
    </source>
</evidence>
<evidence type="ECO:0000256" key="6">
    <source>
        <dbReference type="ARBA" id="ARBA00022840"/>
    </source>
</evidence>
<dbReference type="InterPro" id="IPR000719">
    <property type="entry name" value="Prot_kinase_dom"/>
</dbReference>
<dbReference type="AlphaFoldDB" id="A0A0N4ZS35"/>
<proteinExistence type="inferred from homology"/>
<accession>A0A0N4ZS35</accession>
<dbReference type="GO" id="GO:0005829">
    <property type="term" value="C:cytosol"/>
    <property type="evidence" value="ECO:0007669"/>
    <property type="project" value="TreeGrafter"/>
</dbReference>
<dbReference type="InterPro" id="IPR011009">
    <property type="entry name" value="Kinase-like_dom_sf"/>
</dbReference>
<feature type="binding site" evidence="7">
    <location>
        <position position="55"/>
    </location>
    <ligand>
        <name>ATP</name>
        <dbReference type="ChEBI" id="CHEBI:30616"/>
    </ligand>
</feature>
<dbReference type="PROSITE" id="PS50011">
    <property type="entry name" value="PROTEIN_KINASE_DOM"/>
    <property type="match status" value="1"/>
</dbReference>
<evidence type="ECO:0000256" key="1">
    <source>
        <dbReference type="ARBA" id="ARBA00005527"/>
    </source>
</evidence>
<keyword evidence="3" id="KW-0808">Transferase</keyword>
<dbReference type="Proteomes" id="UP000038045">
    <property type="component" value="Unplaced"/>
</dbReference>
<dbReference type="SUPFAM" id="SSF56112">
    <property type="entry name" value="Protein kinase-like (PK-like)"/>
    <property type="match status" value="1"/>
</dbReference>
<evidence type="ECO:0000259" key="9">
    <source>
        <dbReference type="PROSITE" id="PS50011"/>
    </source>
</evidence>
<dbReference type="PROSITE" id="PS00107">
    <property type="entry name" value="PROTEIN_KINASE_ATP"/>
    <property type="match status" value="1"/>
</dbReference>
<dbReference type="GO" id="GO:0032436">
    <property type="term" value="P:positive regulation of proteasomal ubiquitin-dependent protein catabolic process"/>
    <property type="evidence" value="ECO:0007669"/>
    <property type="project" value="TreeGrafter"/>
</dbReference>
<keyword evidence="4 7" id="KW-0547">Nucleotide-binding</keyword>
<dbReference type="STRING" id="131310.A0A0N4ZS35"/>
<keyword evidence="10" id="KW-1185">Reference proteome</keyword>
<dbReference type="Gene3D" id="1.10.510.10">
    <property type="entry name" value="Transferase(Phosphotransferase) domain 1"/>
    <property type="match status" value="1"/>
</dbReference>
<dbReference type="Pfam" id="PF00069">
    <property type="entry name" value="Pkinase"/>
    <property type="match status" value="1"/>
</dbReference>
<evidence type="ECO:0000313" key="10">
    <source>
        <dbReference type="Proteomes" id="UP000038045"/>
    </source>
</evidence>
<protein>
    <submittedName>
        <fullName evidence="11">Protein kinase domain-containing protein</fullName>
    </submittedName>
</protein>
<evidence type="ECO:0000256" key="4">
    <source>
        <dbReference type="ARBA" id="ARBA00022741"/>
    </source>
</evidence>
<dbReference type="SMART" id="SM00220">
    <property type="entry name" value="S_TKc"/>
    <property type="match status" value="1"/>
</dbReference>
<dbReference type="FunFam" id="1.10.510.10:FF:000624">
    <property type="entry name" value="Mitogen-activated protein kinase"/>
    <property type="match status" value="1"/>
</dbReference>
<organism evidence="10 11">
    <name type="scientific">Parastrongyloides trichosuri</name>
    <name type="common">Possum-specific nematode worm</name>
    <dbReference type="NCBI Taxonomy" id="131310"/>
    <lineage>
        <taxon>Eukaryota</taxon>
        <taxon>Metazoa</taxon>
        <taxon>Ecdysozoa</taxon>
        <taxon>Nematoda</taxon>
        <taxon>Chromadorea</taxon>
        <taxon>Rhabditida</taxon>
        <taxon>Tylenchina</taxon>
        <taxon>Panagrolaimomorpha</taxon>
        <taxon>Strongyloidoidea</taxon>
        <taxon>Strongyloididae</taxon>
        <taxon>Parastrongyloides</taxon>
    </lineage>
</organism>
<dbReference type="WBParaSite" id="PTRK_0001131700.1">
    <property type="protein sequence ID" value="PTRK_0001131700.1"/>
    <property type="gene ID" value="PTRK_0001131700"/>
</dbReference>
<keyword evidence="5" id="KW-0418">Kinase</keyword>
<dbReference type="InterPro" id="IPR008271">
    <property type="entry name" value="Ser/Thr_kinase_AS"/>
</dbReference>
<reference evidence="11" key="1">
    <citation type="submission" date="2017-02" db="UniProtKB">
        <authorList>
            <consortium name="WormBaseParasite"/>
        </authorList>
    </citation>
    <scope>IDENTIFICATION</scope>
</reference>
<dbReference type="GO" id="GO:0070507">
    <property type="term" value="P:regulation of microtubule cytoskeleton organization"/>
    <property type="evidence" value="ECO:0007669"/>
    <property type="project" value="TreeGrafter"/>
</dbReference>
<keyword evidence="2 8" id="KW-0723">Serine/threonine-protein kinase</keyword>
<dbReference type="GO" id="GO:0030424">
    <property type="term" value="C:axon"/>
    <property type="evidence" value="ECO:0007669"/>
    <property type="project" value="TreeGrafter"/>
</dbReference>
<sequence>MTFVSAYRVHASGIEKKVNLQITNKSMIGTGNFGCVIDAFIKTTAGDVEHVAIKKVKTNKDDQISHISRELYFLQLSTHPCIVSLLYHYFLETEENMFHCLIFEYFPIDLHRLLKTKLNRRLNVIDSMIYSFQLFYALHYVHSRSVTHRDIKPANLLINDEMGILKLADFGSCIVLTEGEHYNPYQITRFYRPPELLFGAEEYTHKIDIWSGICTIVEMSLGRPLFIGKCRADQATKILDALGVPTNEDLESMKVKKVNCKYRIGKGVVPIKDSYLLPKEIINLMEINLVYNPFERMEAIEIINHPYFMPITQKQSFVRENNKYVPSFLKNITL</sequence>
<evidence type="ECO:0000256" key="8">
    <source>
        <dbReference type="RuleBase" id="RU000304"/>
    </source>
</evidence>
<dbReference type="GO" id="GO:0007165">
    <property type="term" value="P:signal transduction"/>
    <property type="evidence" value="ECO:0007669"/>
    <property type="project" value="TreeGrafter"/>
</dbReference>
<dbReference type="GO" id="GO:0005634">
    <property type="term" value="C:nucleus"/>
    <property type="evidence" value="ECO:0007669"/>
    <property type="project" value="TreeGrafter"/>
</dbReference>
<dbReference type="GO" id="GO:0004674">
    <property type="term" value="F:protein serine/threonine kinase activity"/>
    <property type="evidence" value="ECO:0007669"/>
    <property type="project" value="UniProtKB-KW"/>
</dbReference>
<evidence type="ECO:0000256" key="3">
    <source>
        <dbReference type="ARBA" id="ARBA00022679"/>
    </source>
</evidence>